<proteinExistence type="predicted"/>
<feature type="domain" description="RING-type" evidence="4">
    <location>
        <begin position="6"/>
        <end position="48"/>
    </location>
</feature>
<evidence type="ECO:0000259" key="4">
    <source>
        <dbReference type="PROSITE" id="PS50089"/>
    </source>
</evidence>
<dbReference type="InterPro" id="IPR001841">
    <property type="entry name" value="Znf_RING"/>
</dbReference>
<evidence type="ECO:0000313" key="5">
    <source>
        <dbReference type="EMBL" id="QHT06905.1"/>
    </source>
</evidence>
<evidence type="ECO:0000256" key="3">
    <source>
        <dbReference type="ARBA" id="ARBA00022833"/>
    </source>
</evidence>
<dbReference type="AlphaFoldDB" id="A0A6C0CTT3"/>
<dbReference type="PROSITE" id="PS50089">
    <property type="entry name" value="ZF_RING_2"/>
    <property type="match status" value="1"/>
</dbReference>
<dbReference type="GO" id="GO:0008270">
    <property type="term" value="F:zinc ion binding"/>
    <property type="evidence" value="ECO:0007669"/>
    <property type="project" value="UniProtKB-KW"/>
</dbReference>
<dbReference type="SUPFAM" id="SSF57850">
    <property type="entry name" value="RING/U-box"/>
    <property type="match status" value="1"/>
</dbReference>
<reference evidence="5" key="1">
    <citation type="journal article" date="2020" name="Nature">
        <title>Giant virus diversity and host interactions through global metagenomics.</title>
        <authorList>
            <person name="Schulz F."/>
            <person name="Roux S."/>
            <person name="Paez-Espino D."/>
            <person name="Jungbluth S."/>
            <person name="Walsh D.A."/>
            <person name="Denef V.J."/>
            <person name="McMahon K.D."/>
            <person name="Konstantinidis K.T."/>
            <person name="Eloe-Fadrosh E.A."/>
            <person name="Kyrpides N.C."/>
            <person name="Woyke T."/>
        </authorList>
    </citation>
    <scope>NUCLEOTIDE SEQUENCE</scope>
    <source>
        <strain evidence="5">GVMAG-M-3300021473-15</strain>
    </source>
</reference>
<dbReference type="Gene3D" id="3.30.40.10">
    <property type="entry name" value="Zinc/RING finger domain, C3HC4 (zinc finger)"/>
    <property type="match status" value="1"/>
</dbReference>
<dbReference type="Pfam" id="PF13639">
    <property type="entry name" value="zf-RING_2"/>
    <property type="match status" value="1"/>
</dbReference>
<protein>
    <recommendedName>
        <fullName evidence="4">RING-type domain-containing protein</fullName>
    </recommendedName>
</protein>
<evidence type="ECO:0000256" key="2">
    <source>
        <dbReference type="ARBA" id="ARBA00022771"/>
    </source>
</evidence>
<sequence length="175" mass="20992">MNLSSCPICLDNNVILKELVCHHSLCKTCLMNWLTKSTEEDVSCPICRQTINFKGFSKIRDKIESKRLENMYDDLYGDIMDEIIDTYHQFKVDSTASCYILNYILTEEMREMDQTFKVYTQLFYEEPDIIWDDIINNGIALSYKKQLARDRRASWNERTRKQYKHETIMKHKNYR</sequence>
<keyword evidence="2" id="KW-0863">Zinc-finger</keyword>
<organism evidence="5">
    <name type="scientific">viral metagenome</name>
    <dbReference type="NCBI Taxonomy" id="1070528"/>
    <lineage>
        <taxon>unclassified sequences</taxon>
        <taxon>metagenomes</taxon>
        <taxon>organismal metagenomes</taxon>
    </lineage>
</organism>
<dbReference type="InterPro" id="IPR017907">
    <property type="entry name" value="Znf_RING_CS"/>
</dbReference>
<dbReference type="EMBL" id="MN739478">
    <property type="protein sequence ID" value="QHT06905.1"/>
    <property type="molecule type" value="Genomic_DNA"/>
</dbReference>
<keyword evidence="3" id="KW-0862">Zinc</keyword>
<dbReference type="SMART" id="SM00184">
    <property type="entry name" value="RING"/>
    <property type="match status" value="1"/>
</dbReference>
<dbReference type="InterPro" id="IPR013083">
    <property type="entry name" value="Znf_RING/FYVE/PHD"/>
</dbReference>
<dbReference type="PROSITE" id="PS00518">
    <property type="entry name" value="ZF_RING_1"/>
    <property type="match status" value="1"/>
</dbReference>
<keyword evidence="1" id="KW-0479">Metal-binding</keyword>
<name>A0A6C0CTT3_9ZZZZ</name>
<evidence type="ECO:0000256" key="1">
    <source>
        <dbReference type="ARBA" id="ARBA00022723"/>
    </source>
</evidence>
<accession>A0A6C0CTT3</accession>